<dbReference type="Proteomes" id="UP000287866">
    <property type="component" value="Unassembled WGS sequence"/>
</dbReference>
<feature type="transmembrane region" description="Helical" evidence="8">
    <location>
        <begin position="128"/>
        <end position="153"/>
    </location>
</feature>
<feature type="transmembrane region" description="Helical" evidence="8">
    <location>
        <begin position="279"/>
        <end position="300"/>
    </location>
</feature>
<dbReference type="Gene3D" id="1.20.1250.20">
    <property type="entry name" value="MFS general substrate transporter like domains"/>
    <property type="match status" value="2"/>
</dbReference>
<accession>A0A8T6R3I7</accession>
<keyword evidence="3" id="KW-1003">Cell membrane</keyword>
<feature type="transmembrane region" description="Helical" evidence="8">
    <location>
        <begin position="337"/>
        <end position="356"/>
    </location>
</feature>
<keyword evidence="2" id="KW-0813">Transport</keyword>
<dbReference type="InterPro" id="IPR051084">
    <property type="entry name" value="H+-coupled_symporters"/>
</dbReference>
<organism evidence="10 11">
    <name type="scientific">Phycicoccus flavus</name>
    <dbReference type="NCBI Taxonomy" id="2502783"/>
    <lineage>
        <taxon>Bacteria</taxon>
        <taxon>Bacillati</taxon>
        <taxon>Actinomycetota</taxon>
        <taxon>Actinomycetes</taxon>
        <taxon>Micrococcales</taxon>
        <taxon>Intrasporangiaceae</taxon>
        <taxon>Phycicoccus</taxon>
    </lineage>
</organism>
<keyword evidence="5" id="KW-0769">Symport</keyword>
<evidence type="ECO:0000259" key="9">
    <source>
        <dbReference type="PROSITE" id="PS50850"/>
    </source>
</evidence>
<dbReference type="PANTHER" id="PTHR43528">
    <property type="entry name" value="ALPHA-KETOGLUTARATE PERMEASE"/>
    <property type="match status" value="1"/>
</dbReference>
<keyword evidence="6 8" id="KW-1133">Transmembrane helix</keyword>
<dbReference type="InterPro" id="IPR020846">
    <property type="entry name" value="MFS_dom"/>
</dbReference>
<evidence type="ECO:0000256" key="5">
    <source>
        <dbReference type="ARBA" id="ARBA00022847"/>
    </source>
</evidence>
<feature type="transmembrane region" description="Helical" evidence="8">
    <location>
        <begin position="247"/>
        <end position="267"/>
    </location>
</feature>
<feature type="transmembrane region" description="Helical" evidence="8">
    <location>
        <begin position="97"/>
        <end position="122"/>
    </location>
</feature>
<dbReference type="AlphaFoldDB" id="A0A8T6R3I7"/>
<dbReference type="GO" id="GO:0015293">
    <property type="term" value="F:symporter activity"/>
    <property type="evidence" value="ECO:0007669"/>
    <property type="project" value="UniProtKB-KW"/>
</dbReference>
<evidence type="ECO:0000256" key="7">
    <source>
        <dbReference type="ARBA" id="ARBA00023136"/>
    </source>
</evidence>
<evidence type="ECO:0000256" key="2">
    <source>
        <dbReference type="ARBA" id="ARBA00022448"/>
    </source>
</evidence>
<name>A0A8T6R3I7_9MICO</name>
<dbReference type="SUPFAM" id="SSF103473">
    <property type="entry name" value="MFS general substrate transporter"/>
    <property type="match status" value="1"/>
</dbReference>
<evidence type="ECO:0000256" key="1">
    <source>
        <dbReference type="ARBA" id="ARBA00004651"/>
    </source>
</evidence>
<dbReference type="InterPro" id="IPR011701">
    <property type="entry name" value="MFS"/>
</dbReference>
<keyword evidence="4 8" id="KW-0812">Transmembrane</keyword>
<comment type="caution">
    <text evidence="10">The sequence shown here is derived from an EMBL/GenBank/DDBJ whole genome shotgun (WGS) entry which is preliminary data.</text>
</comment>
<dbReference type="PROSITE" id="PS50850">
    <property type="entry name" value="MFS"/>
    <property type="match status" value="1"/>
</dbReference>
<dbReference type="RefSeq" id="WP_165566488.1">
    <property type="nucleotide sequence ID" value="NZ_SAYU02000024.1"/>
</dbReference>
<feature type="transmembrane region" description="Helical" evidence="8">
    <location>
        <begin position="408"/>
        <end position="425"/>
    </location>
</feature>
<feature type="transmembrane region" description="Helical" evidence="8">
    <location>
        <begin position="61"/>
        <end position="85"/>
    </location>
</feature>
<proteinExistence type="predicted"/>
<dbReference type="PANTHER" id="PTHR43528:SF8">
    <property type="entry name" value="BLR0239 PROTEIN"/>
    <property type="match status" value="1"/>
</dbReference>
<feature type="transmembrane region" description="Helical" evidence="8">
    <location>
        <begin position="165"/>
        <end position="185"/>
    </location>
</feature>
<evidence type="ECO:0000256" key="8">
    <source>
        <dbReference type="SAM" id="Phobius"/>
    </source>
</evidence>
<evidence type="ECO:0000313" key="11">
    <source>
        <dbReference type="Proteomes" id="UP000287866"/>
    </source>
</evidence>
<feature type="transmembrane region" description="Helical" evidence="8">
    <location>
        <begin position="377"/>
        <end position="402"/>
    </location>
</feature>
<dbReference type="GO" id="GO:0005886">
    <property type="term" value="C:plasma membrane"/>
    <property type="evidence" value="ECO:0007669"/>
    <property type="project" value="UniProtKB-SubCell"/>
</dbReference>
<evidence type="ECO:0000313" key="10">
    <source>
        <dbReference type="EMBL" id="NHA68183.1"/>
    </source>
</evidence>
<dbReference type="EMBL" id="SAYU02000024">
    <property type="protein sequence ID" value="NHA68183.1"/>
    <property type="molecule type" value="Genomic_DNA"/>
</dbReference>
<comment type="subcellular location">
    <subcellularLocation>
        <location evidence="1">Cell membrane</location>
        <topology evidence="1">Multi-pass membrane protein</topology>
    </subcellularLocation>
</comment>
<evidence type="ECO:0000256" key="3">
    <source>
        <dbReference type="ARBA" id="ARBA00022475"/>
    </source>
</evidence>
<feature type="domain" description="Major facilitator superfamily (MFS) profile" evidence="9">
    <location>
        <begin position="25"/>
        <end position="430"/>
    </location>
</feature>
<dbReference type="Pfam" id="PF07690">
    <property type="entry name" value="MFS_1"/>
    <property type="match status" value="1"/>
</dbReference>
<evidence type="ECO:0000256" key="6">
    <source>
        <dbReference type="ARBA" id="ARBA00022989"/>
    </source>
</evidence>
<feature type="transmembrane region" description="Helical" evidence="8">
    <location>
        <begin position="312"/>
        <end position="331"/>
    </location>
</feature>
<evidence type="ECO:0000256" key="4">
    <source>
        <dbReference type="ARBA" id="ARBA00022692"/>
    </source>
</evidence>
<feature type="transmembrane region" description="Helical" evidence="8">
    <location>
        <begin position="197"/>
        <end position="216"/>
    </location>
</feature>
<sequence length="432" mass="45391">MTSDPTTLDSPAAPSHDAVVRARKAVIASSVGNALEWFDIIVYSSFAVVISELFFPEVSGFAALMFTFLTFAVSYLIRPVGAAVIGSWADRRGRRSALSFTILLMMVGTGLMAVAPTAAVIGPVAAGLWLLVSRLVQGFSAGGEFGSATTFLVETAPDRKAFYGSWQVATQGAALLLASAFGFGLTTFLSRDQLYTWGWRVPFIVGMLIGPVGFYIRRRMDETAEFVAADKEHNPLGAALTTHVTRLLTAAGAVALASLSVYLILYMPTFAVKSLGLPGYAGFLGGMIAGLVTLAGTPFVGRLADRVGPARVMTVAAAAAAILAWPLFQLLVAVPTVAVLTVVQVAFGLVMAAYFGPLPGLYADLFPTNVRSTGMAVGYNLGVLVFGGFTGAIFTALIQATGSKTSPSIYFVVIALLSLVTVVLARRRFGVR</sequence>
<protein>
    <submittedName>
        <fullName evidence="10">MFS transporter</fullName>
    </submittedName>
</protein>
<gene>
    <name evidence="10" type="ORF">EPD83_008980</name>
</gene>
<reference evidence="10" key="1">
    <citation type="submission" date="2020-03" db="EMBL/GenBank/DDBJ databases">
        <title>Phycicoccus flavus sp. nov., a novel endophytic actinobacterium isolated from branch of Kandelia candel.</title>
        <authorList>
            <person name="Tuo L."/>
        </authorList>
    </citation>
    <scope>NUCLEOTIDE SEQUENCE</scope>
    <source>
        <strain evidence="10">CMS6Z-2</strain>
    </source>
</reference>
<dbReference type="InterPro" id="IPR036259">
    <property type="entry name" value="MFS_trans_sf"/>
</dbReference>
<keyword evidence="11" id="KW-1185">Reference proteome</keyword>
<keyword evidence="7 8" id="KW-0472">Membrane</keyword>